<dbReference type="Pfam" id="PF19289">
    <property type="entry name" value="PmbA_TldD_3rd"/>
    <property type="match status" value="1"/>
</dbReference>
<dbReference type="HOGENOM" id="CLU_623649_0_0_12"/>
<dbReference type="GO" id="GO:0008237">
    <property type="term" value="F:metallopeptidase activity"/>
    <property type="evidence" value="ECO:0007669"/>
    <property type="project" value="InterPro"/>
</dbReference>
<evidence type="ECO:0000313" key="3">
    <source>
        <dbReference type="Proteomes" id="UP000006048"/>
    </source>
</evidence>
<protein>
    <submittedName>
        <fullName evidence="2">Peptidase U62 modulator of DNA gyrase</fullName>
    </submittedName>
</protein>
<dbReference type="PANTHER" id="PTHR43421">
    <property type="entry name" value="METALLOPROTEASE PMBA"/>
    <property type="match status" value="1"/>
</dbReference>
<dbReference type="AlphaFoldDB" id="I4B8R5"/>
<dbReference type="OrthoDB" id="9803618at2"/>
<name>I4B8R5_TURPD</name>
<dbReference type="EMBL" id="CP002959">
    <property type="protein sequence ID" value="AFM13672.1"/>
    <property type="molecule type" value="Genomic_DNA"/>
</dbReference>
<dbReference type="STRING" id="869212.Turpa_3033"/>
<evidence type="ECO:0000313" key="2">
    <source>
        <dbReference type="EMBL" id="AFM13672.1"/>
    </source>
</evidence>
<dbReference type="Proteomes" id="UP000006048">
    <property type="component" value="Chromosome"/>
</dbReference>
<dbReference type="RefSeq" id="WP_014804173.1">
    <property type="nucleotide sequence ID" value="NC_018020.1"/>
</dbReference>
<organism evidence="2 3">
    <name type="scientific">Turneriella parva (strain ATCC BAA-1111 / DSM 21527 / NCTC 11395 / H)</name>
    <name type="common">Leptospira parva</name>
    <dbReference type="NCBI Taxonomy" id="869212"/>
    <lineage>
        <taxon>Bacteria</taxon>
        <taxon>Pseudomonadati</taxon>
        <taxon>Spirochaetota</taxon>
        <taxon>Spirochaetia</taxon>
        <taxon>Leptospirales</taxon>
        <taxon>Leptospiraceae</taxon>
        <taxon>Turneriella</taxon>
    </lineage>
</organism>
<reference evidence="2 3" key="1">
    <citation type="submission" date="2012-06" db="EMBL/GenBank/DDBJ databases">
        <title>The complete chromosome of genome of Turneriella parva DSM 21527.</title>
        <authorList>
            <consortium name="US DOE Joint Genome Institute (JGI-PGF)"/>
            <person name="Lucas S."/>
            <person name="Han J."/>
            <person name="Lapidus A."/>
            <person name="Bruce D."/>
            <person name="Goodwin L."/>
            <person name="Pitluck S."/>
            <person name="Peters L."/>
            <person name="Kyrpides N."/>
            <person name="Mavromatis K."/>
            <person name="Ivanova N."/>
            <person name="Mikhailova N."/>
            <person name="Chertkov O."/>
            <person name="Detter J.C."/>
            <person name="Tapia R."/>
            <person name="Han C."/>
            <person name="Land M."/>
            <person name="Hauser L."/>
            <person name="Markowitz V."/>
            <person name="Cheng J.-F."/>
            <person name="Hugenholtz P."/>
            <person name="Woyke T."/>
            <person name="Wu D."/>
            <person name="Gronow S."/>
            <person name="Wellnitz S."/>
            <person name="Brambilla E."/>
            <person name="Klenk H.-P."/>
            <person name="Eisen J.A."/>
        </authorList>
    </citation>
    <scope>NUCLEOTIDE SEQUENCE [LARGE SCALE GENOMIC DNA]</scope>
    <source>
        <strain evidence="3">ATCC BAA-1111 / DSM 21527 / NCTC 11395 / H</strain>
    </source>
</reference>
<proteinExistence type="predicted"/>
<accession>I4B8R5</accession>
<dbReference type="PANTHER" id="PTHR43421:SF1">
    <property type="entry name" value="METALLOPROTEASE PMBA"/>
    <property type="match status" value="1"/>
</dbReference>
<dbReference type="GO" id="GO:0006508">
    <property type="term" value="P:proteolysis"/>
    <property type="evidence" value="ECO:0007669"/>
    <property type="project" value="InterPro"/>
</dbReference>
<dbReference type="SUPFAM" id="SSF111283">
    <property type="entry name" value="Putative modulator of DNA gyrase, PmbA/TldD"/>
    <property type="match status" value="1"/>
</dbReference>
<feature type="domain" description="Metalloprotease TldD/E C-terminal" evidence="1">
    <location>
        <begin position="221"/>
        <end position="425"/>
    </location>
</feature>
<evidence type="ECO:0000259" key="1">
    <source>
        <dbReference type="Pfam" id="PF19289"/>
    </source>
</evidence>
<sequence length="426" mass="47215">MKSLVSVLKRTPGLRGWQVSRLAKRSVEVYSVLGEVETLRCNAVRDYTLRLQTPVDDALMGESTTRFQRKPESLAGLVADTQRRARLVQNPAYRFSDKYVPDGDTNALYDAKIGEAAVDAVVAYAESIHAYRTKHLAKFPLNSLELFFETFDYRVQNHMGLDVDSTSTRVVCDYVLTSPDNRHEIMGIKKRRYLDQLALEAQLEEDARVLVDLQNAVLPPTGEFSVVLAGDALDSLFDFFVAQLDGHALFNRYSIFQQGDAVVRDAREPLKISSNPRLAGGMRSYAFDELGFQASPVTLIEDSHVQNFLIDGRYADLLKAKQTSALMNIEVAPGTTPYADFLGEGVLELSKFSTFQPNTISGAFSGEIRLGYLHKNGKKIPIKGGSVSGSTQAAFARALKSRETEQRAAYWGPKGVFFESLTIAGE</sequence>
<dbReference type="InterPro" id="IPR047657">
    <property type="entry name" value="PmbA"/>
</dbReference>
<dbReference type="GO" id="GO:0005829">
    <property type="term" value="C:cytosol"/>
    <property type="evidence" value="ECO:0007669"/>
    <property type="project" value="TreeGrafter"/>
</dbReference>
<dbReference type="InterPro" id="IPR036059">
    <property type="entry name" value="TldD/PmbA_sf"/>
</dbReference>
<dbReference type="KEGG" id="tpx:Turpa_3033"/>
<gene>
    <name evidence="2" type="ordered locus">Turpa_3033</name>
</gene>
<dbReference type="InterPro" id="IPR045569">
    <property type="entry name" value="Metalloprtase-TldD/E_C"/>
</dbReference>
<keyword evidence="3" id="KW-1185">Reference proteome</keyword>